<dbReference type="OrthoDB" id="9802842at2"/>
<feature type="transmembrane region" description="Helical" evidence="1">
    <location>
        <begin position="111"/>
        <end position="131"/>
    </location>
</feature>
<protein>
    <submittedName>
        <fullName evidence="2">Succinate dehydrogenase / fumarate reductase cytochrome b subunit</fullName>
    </submittedName>
</protein>
<evidence type="ECO:0000256" key="1">
    <source>
        <dbReference type="SAM" id="Phobius"/>
    </source>
</evidence>
<proteinExistence type="predicted"/>
<feature type="transmembrane region" description="Helical" evidence="1">
    <location>
        <begin position="166"/>
        <end position="185"/>
    </location>
</feature>
<keyword evidence="1" id="KW-0472">Membrane</keyword>
<sequence length="256" mass="28677">MSWISKTLTSSIGRKIVMATTGLFLCSFLVVHLLINLQLLRHDGGASFNFWAEFMGTNPVIRFMEIVLMLGFAVHIYQGLALALKNKKARGAQGYVVNHSEQNSQWSSRNMALLGTLLLIFLIVHLMNFWIRSRFDAFGGLAEVKVPNLDHPVGDLYSVAAASFKIPWYVALYALAQIALGYHLWHGFRSGFQTLGLKHPKYTPAIYYTGYVFSVVIAVLFALVPIVMFFGDQYQPRPATGQTVEQSLTEEPAVLR</sequence>
<feature type="transmembrane region" description="Helical" evidence="1">
    <location>
        <begin position="206"/>
        <end position="230"/>
    </location>
</feature>
<dbReference type="CDD" id="cd03498">
    <property type="entry name" value="SQR_TypeB_2_TM"/>
    <property type="match status" value="1"/>
</dbReference>
<dbReference type="InterPro" id="IPR011138">
    <property type="entry name" value="Cytochrome_b-558"/>
</dbReference>
<gene>
    <name evidence="2" type="ORF">SAMN04488069_107172</name>
</gene>
<keyword evidence="1" id="KW-0812">Transmembrane</keyword>
<dbReference type="RefSeq" id="WP_092740401.1">
    <property type="nucleotide sequence ID" value="NZ_FNOV01000007.1"/>
</dbReference>
<dbReference type="EMBL" id="FNOV01000007">
    <property type="protein sequence ID" value="SDY31716.1"/>
    <property type="molecule type" value="Genomic_DNA"/>
</dbReference>
<dbReference type="InterPro" id="IPR034804">
    <property type="entry name" value="SQR/QFR_C/D"/>
</dbReference>
<name>A0A1H3IVF5_9BACT</name>
<dbReference type="Proteomes" id="UP000199249">
    <property type="component" value="Unassembled WGS sequence"/>
</dbReference>
<evidence type="ECO:0000313" key="2">
    <source>
        <dbReference type="EMBL" id="SDY31716.1"/>
    </source>
</evidence>
<dbReference type="NCBIfam" id="TIGR02046">
    <property type="entry name" value="sdhC_b558_fam"/>
    <property type="match status" value="1"/>
</dbReference>
<dbReference type="AlphaFoldDB" id="A0A1H3IVF5"/>
<feature type="transmembrane region" description="Helical" evidence="1">
    <location>
        <begin position="16"/>
        <end position="40"/>
    </location>
</feature>
<reference evidence="3" key="1">
    <citation type="submission" date="2016-10" db="EMBL/GenBank/DDBJ databases">
        <authorList>
            <person name="Varghese N."/>
            <person name="Submissions S."/>
        </authorList>
    </citation>
    <scope>NUCLEOTIDE SEQUENCE [LARGE SCALE GENOMIC DNA]</scope>
    <source>
        <strain evidence="3">CGMCC 1.8975</strain>
    </source>
</reference>
<keyword evidence="1" id="KW-1133">Transmembrane helix</keyword>
<evidence type="ECO:0000313" key="3">
    <source>
        <dbReference type="Proteomes" id="UP000199249"/>
    </source>
</evidence>
<feature type="transmembrane region" description="Helical" evidence="1">
    <location>
        <begin position="60"/>
        <end position="84"/>
    </location>
</feature>
<dbReference type="STRING" id="651662.SAMN04488069_107172"/>
<dbReference type="Gene3D" id="1.20.1300.10">
    <property type="entry name" value="Fumarate reductase/succinate dehydrogenase, transmembrane subunit"/>
    <property type="match status" value="1"/>
</dbReference>
<accession>A0A1H3IVF5</accession>
<keyword evidence="3" id="KW-1185">Reference proteome</keyword>
<dbReference type="GO" id="GO:0016020">
    <property type="term" value="C:membrane"/>
    <property type="evidence" value="ECO:0007669"/>
    <property type="project" value="InterPro"/>
</dbReference>
<dbReference type="SUPFAM" id="SSF81343">
    <property type="entry name" value="Fumarate reductase respiratory complex transmembrane subunits"/>
    <property type="match status" value="1"/>
</dbReference>
<organism evidence="2 3">
    <name type="scientific">Hymenobacter psychrophilus</name>
    <dbReference type="NCBI Taxonomy" id="651662"/>
    <lineage>
        <taxon>Bacteria</taxon>
        <taxon>Pseudomonadati</taxon>
        <taxon>Bacteroidota</taxon>
        <taxon>Cytophagia</taxon>
        <taxon>Cytophagales</taxon>
        <taxon>Hymenobacteraceae</taxon>
        <taxon>Hymenobacter</taxon>
    </lineage>
</organism>